<name>A0A2H0YXI6_9BACT</name>
<evidence type="ECO:0000313" key="2">
    <source>
        <dbReference type="Proteomes" id="UP000228687"/>
    </source>
</evidence>
<dbReference type="Proteomes" id="UP000228687">
    <property type="component" value="Unassembled WGS sequence"/>
</dbReference>
<evidence type="ECO:0008006" key="3">
    <source>
        <dbReference type="Google" id="ProtNLM"/>
    </source>
</evidence>
<gene>
    <name evidence="1" type="ORF">COT23_02570</name>
</gene>
<dbReference type="AlphaFoldDB" id="A0A2H0YXI6"/>
<protein>
    <recommendedName>
        <fullName evidence="3">DNA polymerase III delta N-terminal domain-containing protein</fullName>
    </recommendedName>
</protein>
<dbReference type="EMBL" id="PEXT01000055">
    <property type="protein sequence ID" value="PIS43195.1"/>
    <property type="molecule type" value="Genomic_DNA"/>
</dbReference>
<organism evidence="1 2">
    <name type="scientific">Candidatus Kaiserbacteria bacterium CG08_land_8_20_14_0_20_50_21</name>
    <dbReference type="NCBI Taxonomy" id="1974604"/>
    <lineage>
        <taxon>Bacteria</taxon>
        <taxon>Candidatus Kaiseribacteriota</taxon>
    </lineage>
</organism>
<comment type="caution">
    <text evidence="1">The sequence shown here is derived from an EMBL/GenBank/DDBJ whole genome shotgun (WGS) entry which is preliminary data.</text>
</comment>
<proteinExistence type="predicted"/>
<reference evidence="2" key="1">
    <citation type="submission" date="2017-09" db="EMBL/GenBank/DDBJ databases">
        <title>Depth-based differentiation of microbial function through sediment-hosted aquifers and enrichment of novel symbionts in the deep terrestrial subsurface.</title>
        <authorList>
            <person name="Probst A.J."/>
            <person name="Ladd B."/>
            <person name="Jarett J.K."/>
            <person name="Geller-Mcgrath D.E."/>
            <person name="Sieber C.M.K."/>
            <person name="Emerson J.B."/>
            <person name="Anantharaman K."/>
            <person name="Thomas B.C."/>
            <person name="Malmstrom R."/>
            <person name="Stieglmeier M."/>
            <person name="Klingl A."/>
            <person name="Woyke T."/>
            <person name="Ryan C.M."/>
            <person name="Banfield J.F."/>
        </authorList>
    </citation>
    <scope>NUCLEOTIDE SEQUENCE [LARGE SCALE GENOMIC DNA]</scope>
</reference>
<sequence length="233" mass="26191">MIYLFHGSDVEKTRAKAFEWVATARAKEPNLAYVRLAHEELTDAALTDAALSGGLFVRRLLILIDDPFQISKNTVMDTRCQSEDDEKSVSNVFEEHLDILAASDNAIIILAPKLAAVKAKILAAKAKMEYKYDKPTTREEMRGFNLNLVNALAIRSHEKLWLEINRALRAGDAPEMLHGLLHWKARDLIEKSNRAWKPDEARQLSLALISLLQSSRRGGLDLALSLEKFTLSI</sequence>
<evidence type="ECO:0000313" key="1">
    <source>
        <dbReference type="EMBL" id="PIS43195.1"/>
    </source>
</evidence>
<accession>A0A2H0YXI6</accession>